<dbReference type="RefSeq" id="WP_146509918.1">
    <property type="nucleotide sequence ID" value="NZ_SIHI01000001.1"/>
</dbReference>
<evidence type="ECO:0000313" key="4">
    <source>
        <dbReference type="Proteomes" id="UP000317243"/>
    </source>
</evidence>
<comment type="caution">
    <text evidence="3">The sequence shown here is derived from an EMBL/GenBank/DDBJ whole genome shotgun (WGS) entry which is preliminary data.</text>
</comment>
<name>A0A5C5X7W4_9PLAN</name>
<dbReference type="AlphaFoldDB" id="A0A5C5X7W4"/>
<dbReference type="SUPFAM" id="SSF89260">
    <property type="entry name" value="Collagen-binding domain"/>
    <property type="match status" value="1"/>
</dbReference>
<protein>
    <submittedName>
        <fullName evidence="3">Putative subtilase-type serine protease</fullName>
        <ecNumber evidence="3">3.4.21.-</ecNumber>
    </submittedName>
</protein>
<keyword evidence="3" id="KW-0645">Protease</keyword>
<feature type="region of interest" description="Disordered" evidence="1">
    <location>
        <begin position="467"/>
        <end position="487"/>
    </location>
</feature>
<dbReference type="EC" id="3.4.21.-" evidence="3"/>
<organism evidence="3 4">
    <name type="scientific">Thalassoglobus neptunius</name>
    <dbReference type="NCBI Taxonomy" id="1938619"/>
    <lineage>
        <taxon>Bacteria</taxon>
        <taxon>Pseudomonadati</taxon>
        <taxon>Planctomycetota</taxon>
        <taxon>Planctomycetia</taxon>
        <taxon>Planctomycetales</taxon>
        <taxon>Planctomycetaceae</taxon>
        <taxon>Thalassoglobus</taxon>
    </lineage>
</organism>
<keyword evidence="2" id="KW-0732">Signal</keyword>
<dbReference type="EMBL" id="SIHI01000001">
    <property type="protein sequence ID" value="TWT59146.1"/>
    <property type="molecule type" value="Genomic_DNA"/>
</dbReference>
<dbReference type="Proteomes" id="UP000317243">
    <property type="component" value="Unassembled WGS sequence"/>
</dbReference>
<keyword evidence="3" id="KW-0378">Hydrolase</keyword>
<feature type="chain" id="PRO_5022912189" evidence="2">
    <location>
        <begin position="22"/>
        <end position="540"/>
    </location>
</feature>
<evidence type="ECO:0000256" key="1">
    <source>
        <dbReference type="SAM" id="MobiDB-lite"/>
    </source>
</evidence>
<dbReference type="OrthoDB" id="235850at2"/>
<accession>A0A5C5X7W4</accession>
<proteinExistence type="predicted"/>
<reference evidence="3 4" key="1">
    <citation type="submission" date="2019-02" db="EMBL/GenBank/DDBJ databases">
        <title>Deep-cultivation of Planctomycetes and their phenomic and genomic characterization uncovers novel biology.</title>
        <authorList>
            <person name="Wiegand S."/>
            <person name="Jogler M."/>
            <person name="Boedeker C."/>
            <person name="Pinto D."/>
            <person name="Vollmers J."/>
            <person name="Rivas-Marin E."/>
            <person name="Kohn T."/>
            <person name="Peeters S.H."/>
            <person name="Heuer A."/>
            <person name="Rast P."/>
            <person name="Oberbeckmann S."/>
            <person name="Bunk B."/>
            <person name="Jeske O."/>
            <person name="Meyerdierks A."/>
            <person name="Storesund J.E."/>
            <person name="Kallscheuer N."/>
            <person name="Luecker S."/>
            <person name="Lage O.M."/>
            <person name="Pohl T."/>
            <person name="Merkel B.J."/>
            <person name="Hornburger P."/>
            <person name="Mueller R.-W."/>
            <person name="Bruemmer F."/>
            <person name="Labrenz M."/>
            <person name="Spormann A.M."/>
            <person name="Op Den Camp H."/>
            <person name="Overmann J."/>
            <person name="Amann R."/>
            <person name="Jetten M.S.M."/>
            <person name="Mascher T."/>
            <person name="Medema M.H."/>
            <person name="Devos D.P."/>
            <person name="Kaster A.-K."/>
            <person name="Ovreas L."/>
            <person name="Rohde M."/>
            <person name="Galperin M.Y."/>
            <person name="Jogler C."/>
        </authorList>
    </citation>
    <scope>NUCLEOTIDE SEQUENCE [LARGE SCALE GENOMIC DNA]</scope>
    <source>
        <strain evidence="3 4">KOR42</strain>
    </source>
</reference>
<dbReference type="GO" id="GO:0006508">
    <property type="term" value="P:proteolysis"/>
    <property type="evidence" value="ECO:0007669"/>
    <property type="project" value="UniProtKB-KW"/>
</dbReference>
<sequence length="540" mass="59139" precursor="true">MTSRGLPFALVVSLLALPSIAAGEPPKIDRLIPSGIQRGTNASIQIVGKPGPDPLKVWSQGNNPSRDTFEWSFDEKNETAQVTCGEETSPGVHWIRFYNSSGATELMPFFVGTILEATEQEPNNSISDAQVIASESVLVNGLLEKSGEVDTFSVNLPSGCTFVASMQANSVLGSPMDGILQLLDAKGTILAQNDDDQGFDPLIAFPVTTPGLYFVRTFAFPAQPSSSIRFAGGTDYLYRLTLTTEPHVDCCLPMTVSTDEVTPVELFGWNLDESHRHISLNPSDGDSTTIFDGLTNSISLPKVSGESLTEKSSSEVELRVPFHVTGVLNSPEETDSYSVHFDEKRKVTIRVLARELHSPLDPVLSIISSDGKVVHESDDQSREKLDVDTTFDFQPGQYQLSISDRFGAGGNRYFYLLSAEEKIPDFSASIAAEHYVLTNDEELTIPVEIAREEKFAESIQVTVQGLPSEIQPVQETPDDSEEKKEPAKSITLRFKKPEDLDPWSGPIQIICTSESGIVHPATTTIGNERFQSKYLWLTVQ</sequence>
<keyword evidence="4" id="KW-1185">Reference proteome</keyword>
<dbReference type="GO" id="GO:0008233">
    <property type="term" value="F:peptidase activity"/>
    <property type="evidence" value="ECO:0007669"/>
    <property type="project" value="UniProtKB-KW"/>
</dbReference>
<gene>
    <name evidence="3" type="ORF">KOR42_25350</name>
</gene>
<feature type="signal peptide" evidence="2">
    <location>
        <begin position="1"/>
        <end position="21"/>
    </location>
</feature>
<evidence type="ECO:0000256" key="2">
    <source>
        <dbReference type="SAM" id="SignalP"/>
    </source>
</evidence>
<dbReference type="Gene3D" id="2.60.120.380">
    <property type="match status" value="2"/>
</dbReference>
<evidence type="ECO:0000313" key="3">
    <source>
        <dbReference type="EMBL" id="TWT59146.1"/>
    </source>
</evidence>